<dbReference type="InterPro" id="IPR036179">
    <property type="entry name" value="Ig-like_dom_sf"/>
</dbReference>
<dbReference type="PANTHER" id="PTHR11481:SF5">
    <property type="entry name" value="PLATELET ENDOTHELIAL CELL ADHESION MOLECULE"/>
    <property type="match status" value="1"/>
</dbReference>
<feature type="signal peptide" evidence="19">
    <location>
        <begin position="1"/>
        <end position="28"/>
    </location>
</feature>
<evidence type="ECO:0000256" key="13">
    <source>
        <dbReference type="ARBA" id="ARBA00023157"/>
    </source>
</evidence>
<dbReference type="InterPro" id="IPR013783">
    <property type="entry name" value="Ig-like_fold"/>
</dbReference>
<dbReference type="InterPro" id="IPR003598">
    <property type="entry name" value="Ig_sub2"/>
</dbReference>
<name>A0A9W2XYX8_BETSP</name>
<feature type="transmembrane region" description="Helical" evidence="18">
    <location>
        <begin position="613"/>
        <end position="632"/>
    </location>
</feature>
<evidence type="ECO:0000256" key="15">
    <source>
        <dbReference type="ARBA" id="ARBA00023319"/>
    </source>
</evidence>
<dbReference type="GO" id="GO:0006955">
    <property type="term" value="P:immune response"/>
    <property type="evidence" value="ECO:0007669"/>
    <property type="project" value="TreeGrafter"/>
</dbReference>
<evidence type="ECO:0000256" key="9">
    <source>
        <dbReference type="ARBA" id="ARBA00022889"/>
    </source>
</evidence>
<feature type="compositionally biased region" description="Basic and acidic residues" evidence="17">
    <location>
        <begin position="730"/>
        <end position="756"/>
    </location>
</feature>
<keyword evidence="7 19" id="KW-0732">Signal</keyword>
<feature type="domain" description="Ig-like" evidence="20">
    <location>
        <begin position="514"/>
        <end position="598"/>
    </location>
</feature>
<dbReference type="InterPro" id="IPR003599">
    <property type="entry name" value="Ig_sub"/>
</dbReference>
<evidence type="ECO:0000256" key="18">
    <source>
        <dbReference type="SAM" id="Phobius"/>
    </source>
</evidence>
<feature type="chain" id="PRO_5040794696" description="Platelet endothelial cell adhesion molecule" evidence="19">
    <location>
        <begin position="29"/>
        <end position="775"/>
    </location>
</feature>
<evidence type="ECO:0000256" key="11">
    <source>
        <dbReference type="ARBA" id="ARBA00022989"/>
    </source>
</evidence>
<dbReference type="Pfam" id="PF00047">
    <property type="entry name" value="ig"/>
    <property type="match status" value="1"/>
</dbReference>
<accession>A0A9W2XYX8</accession>
<dbReference type="Pfam" id="PF13895">
    <property type="entry name" value="Ig_2"/>
    <property type="match status" value="1"/>
</dbReference>
<keyword evidence="11 18" id="KW-1133">Transmembrane helix</keyword>
<dbReference type="Proteomes" id="UP000515150">
    <property type="component" value="Chromosome 8"/>
</dbReference>
<dbReference type="OrthoDB" id="9950534at2759"/>
<evidence type="ECO:0000256" key="1">
    <source>
        <dbReference type="ARBA" id="ARBA00004251"/>
    </source>
</evidence>
<dbReference type="AlphaFoldDB" id="A0A9W2XYX8"/>
<evidence type="ECO:0000313" key="22">
    <source>
        <dbReference type="RefSeq" id="XP_055366882.1"/>
    </source>
</evidence>
<keyword evidence="14" id="KW-0325">Glycoprotein</keyword>
<proteinExistence type="predicted"/>
<dbReference type="PROSITE" id="PS50835">
    <property type="entry name" value="IG_LIKE"/>
    <property type="match status" value="4"/>
</dbReference>
<feature type="domain" description="Ig-like" evidence="20">
    <location>
        <begin position="31"/>
        <end position="128"/>
    </location>
</feature>
<keyword evidence="8" id="KW-0677">Repeat</keyword>
<dbReference type="GO" id="GO:0045121">
    <property type="term" value="C:membrane raft"/>
    <property type="evidence" value="ECO:0007669"/>
    <property type="project" value="UniProtKB-SubCell"/>
</dbReference>
<dbReference type="InterPro" id="IPR050488">
    <property type="entry name" value="Ig_Fc_receptor"/>
</dbReference>
<evidence type="ECO:0000256" key="12">
    <source>
        <dbReference type="ARBA" id="ARBA00023136"/>
    </source>
</evidence>
<dbReference type="GO" id="GO:0070161">
    <property type="term" value="C:anchoring junction"/>
    <property type="evidence" value="ECO:0007669"/>
    <property type="project" value="UniProtKB-SubCell"/>
</dbReference>
<keyword evidence="4" id="KW-1003">Cell membrane</keyword>
<evidence type="ECO:0000313" key="21">
    <source>
        <dbReference type="Proteomes" id="UP000515150"/>
    </source>
</evidence>
<comment type="subcellular location">
    <subcellularLocation>
        <location evidence="2">Cell junction</location>
    </subcellularLocation>
    <subcellularLocation>
        <location evidence="1">Cell membrane</location>
        <topology evidence="1">Single-pass type I membrane protein</topology>
    </subcellularLocation>
    <subcellularLocation>
        <location evidence="3">Membrane raft</location>
    </subcellularLocation>
</comment>
<keyword evidence="10" id="KW-0965">Cell junction</keyword>
<keyword evidence="6 18" id="KW-0812">Transmembrane</keyword>
<dbReference type="SUPFAM" id="SSF48726">
    <property type="entry name" value="Immunoglobulin"/>
    <property type="match status" value="3"/>
</dbReference>
<feature type="compositionally biased region" description="Polar residues" evidence="17">
    <location>
        <begin position="682"/>
        <end position="697"/>
    </location>
</feature>
<evidence type="ECO:0000256" key="17">
    <source>
        <dbReference type="SAM" id="MobiDB-lite"/>
    </source>
</evidence>
<evidence type="ECO:0000256" key="2">
    <source>
        <dbReference type="ARBA" id="ARBA00004282"/>
    </source>
</evidence>
<dbReference type="GeneID" id="114860937"/>
<feature type="region of interest" description="Disordered" evidence="17">
    <location>
        <begin position="677"/>
        <end position="775"/>
    </location>
</feature>
<reference evidence="22" key="1">
    <citation type="submission" date="2025-08" db="UniProtKB">
        <authorList>
            <consortium name="RefSeq"/>
        </authorList>
    </citation>
    <scope>IDENTIFICATION</scope>
</reference>
<dbReference type="CTD" id="569386"/>
<dbReference type="GO" id="GO:0098742">
    <property type="term" value="P:cell-cell adhesion via plasma-membrane adhesion molecules"/>
    <property type="evidence" value="ECO:0007669"/>
    <property type="project" value="TreeGrafter"/>
</dbReference>
<evidence type="ECO:0000259" key="20">
    <source>
        <dbReference type="PROSITE" id="PS50835"/>
    </source>
</evidence>
<evidence type="ECO:0000256" key="4">
    <source>
        <dbReference type="ARBA" id="ARBA00022475"/>
    </source>
</evidence>
<dbReference type="SMART" id="SM00409">
    <property type="entry name" value="IG"/>
    <property type="match status" value="4"/>
</dbReference>
<dbReference type="GO" id="GO:0009897">
    <property type="term" value="C:external side of plasma membrane"/>
    <property type="evidence" value="ECO:0007669"/>
    <property type="project" value="TreeGrafter"/>
</dbReference>
<dbReference type="Gene3D" id="2.60.40.10">
    <property type="entry name" value="Immunoglobulins"/>
    <property type="match status" value="4"/>
</dbReference>
<evidence type="ECO:0000256" key="6">
    <source>
        <dbReference type="ARBA" id="ARBA00022692"/>
    </source>
</evidence>
<evidence type="ECO:0000256" key="8">
    <source>
        <dbReference type="ARBA" id="ARBA00022737"/>
    </source>
</evidence>
<keyword evidence="13" id="KW-1015">Disulfide bond</keyword>
<dbReference type="CDD" id="cd00099">
    <property type="entry name" value="IgV"/>
    <property type="match status" value="1"/>
</dbReference>
<keyword evidence="5" id="KW-0597">Phosphoprotein</keyword>
<evidence type="ECO:0000256" key="3">
    <source>
        <dbReference type="ARBA" id="ARBA00004285"/>
    </source>
</evidence>
<gene>
    <name evidence="22" type="primary">pecam1a</name>
</gene>
<dbReference type="GO" id="GO:0007166">
    <property type="term" value="P:cell surface receptor signaling pathway"/>
    <property type="evidence" value="ECO:0007669"/>
    <property type="project" value="TreeGrafter"/>
</dbReference>
<feature type="domain" description="Ig-like" evidence="20">
    <location>
        <begin position="240"/>
        <end position="318"/>
    </location>
</feature>
<dbReference type="InterPro" id="IPR007110">
    <property type="entry name" value="Ig-like_dom"/>
</dbReference>
<keyword evidence="15" id="KW-0393">Immunoglobulin domain</keyword>
<dbReference type="PANTHER" id="PTHR11481">
    <property type="entry name" value="IMMUNOGLOBULIN FC RECEPTOR"/>
    <property type="match status" value="1"/>
</dbReference>
<evidence type="ECO:0000256" key="5">
    <source>
        <dbReference type="ARBA" id="ARBA00022553"/>
    </source>
</evidence>
<keyword evidence="9" id="KW-0130">Cell adhesion</keyword>
<dbReference type="RefSeq" id="XP_055366882.1">
    <property type="nucleotide sequence ID" value="XM_055510907.1"/>
</dbReference>
<evidence type="ECO:0000256" key="7">
    <source>
        <dbReference type="ARBA" id="ARBA00022729"/>
    </source>
</evidence>
<sequence length="775" mass="84704">MTIIEPVRCIVLLLQSLRLVLNKRDVQAASPCVSFAAYTIDAVGLQIQPGDVVRSGTAVTLRCKVSVSHDNIPDLNHTFQLTRDSAPVFTSTTAEDLLVYELSPARAADSGSYECLVTVKDKKKKSYSKILEVTGLQTPLLQLSTTQPFQSKEFTATCSAPEEKGALIFRFYQRFETGELLKMKELASPGNATQAALVLAQTGSPFLFCEYDLNLVSFGTRRSNRSNEVQVVVKALFISPVMNVLPSPVFEGEVVEFTCQVINPPPGIELFLKKDSRILQQTNSTLIHRFSAKDSDSGEFMCKAEWDSVQKETYKSVVVKELFSRPRLTVEPHDIFEGDTFTLTCSVANVSERVDREDLQFVIYRDWTNVSASHVYSGVAGAGSNGNYVCEVLVHSVRHSVSKQSARVAVRAKVPVSKPRLSVRGGTLVLGMPFQLLCHSDAGSLPITYVLYGPGVQNQRRTVSRPGELALFNSSGIFDAAKLGTFLCHARNRDSGPPEKSGLQLQRSTIVIEPVSRPLLGLSTTSVAEGQTLTLVCSLTHGTPPISFTWYHQKKVPPLESRTSNKLQESFDISSVKREDEGSYYCMCTNPANQTKLSNRVAVAVTLAGWKKALIATSCTALVLMLVLGCVFKKHLRRYKRGRMGELSVKSSGTKTERLSLTQAEFNQANATPGMIGKSIWSEHTSGSESDDQNSSVVAEPDDTEEQNTLADPDKGVPELPEAQSVKYAELNHDADHHGDDGNHGDAPVQDDHISEADNNETVDVSAGACVESDP</sequence>
<keyword evidence="21" id="KW-1185">Reference proteome</keyword>
<dbReference type="InterPro" id="IPR013151">
    <property type="entry name" value="Immunoglobulin_dom"/>
</dbReference>
<evidence type="ECO:0000256" key="19">
    <source>
        <dbReference type="SAM" id="SignalP"/>
    </source>
</evidence>
<feature type="domain" description="Ig-like" evidence="20">
    <location>
        <begin position="326"/>
        <end position="409"/>
    </location>
</feature>
<evidence type="ECO:0000256" key="10">
    <source>
        <dbReference type="ARBA" id="ARBA00022949"/>
    </source>
</evidence>
<evidence type="ECO:0000256" key="14">
    <source>
        <dbReference type="ARBA" id="ARBA00023180"/>
    </source>
</evidence>
<protein>
    <recommendedName>
        <fullName evidence="16">Platelet endothelial cell adhesion molecule</fullName>
    </recommendedName>
</protein>
<dbReference type="GO" id="GO:0004888">
    <property type="term" value="F:transmembrane signaling receptor activity"/>
    <property type="evidence" value="ECO:0007669"/>
    <property type="project" value="TreeGrafter"/>
</dbReference>
<dbReference type="SMART" id="SM00408">
    <property type="entry name" value="IGc2"/>
    <property type="match status" value="2"/>
</dbReference>
<keyword evidence="12 18" id="KW-0472">Membrane</keyword>
<organism evidence="21 22">
    <name type="scientific">Betta splendens</name>
    <name type="common">Siamese fighting fish</name>
    <dbReference type="NCBI Taxonomy" id="158456"/>
    <lineage>
        <taxon>Eukaryota</taxon>
        <taxon>Metazoa</taxon>
        <taxon>Chordata</taxon>
        <taxon>Craniata</taxon>
        <taxon>Vertebrata</taxon>
        <taxon>Euteleostomi</taxon>
        <taxon>Actinopterygii</taxon>
        <taxon>Neopterygii</taxon>
        <taxon>Teleostei</taxon>
        <taxon>Neoteleostei</taxon>
        <taxon>Acanthomorphata</taxon>
        <taxon>Anabantaria</taxon>
        <taxon>Anabantiformes</taxon>
        <taxon>Anabantoidei</taxon>
        <taxon>Osphronemidae</taxon>
        <taxon>Betta</taxon>
    </lineage>
</organism>
<evidence type="ECO:0000256" key="16">
    <source>
        <dbReference type="ARBA" id="ARBA00049765"/>
    </source>
</evidence>